<dbReference type="Pfam" id="PF26128">
    <property type="entry name" value="Gad2"/>
    <property type="match status" value="1"/>
</dbReference>
<sequence length="213" mass="24666">MIDDTRLQEFREILDVVRWEFPGSHPVIGGGALRDSYHGRPIKDVDVFMRRRDHETLNSELTRFIRPPILVAHGYGRPDMHGAWDLMQSVAGYEVQLILADFENLEDLAGTFDLGIARATFDGDRLFLHPDFLQDSTDKVFRIRRADNLFEKARSLKRIKRLAEKYPDFSTPDFEHCPVCAQPIIEFRNAASVREHQISGLCQQCQYLVFDKD</sequence>
<evidence type="ECO:0000313" key="2">
    <source>
        <dbReference type="Proteomes" id="UP000326262"/>
    </source>
</evidence>
<protein>
    <submittedName>
        <fullName evidence="1">Uncharacterized protein</fullName>
    </submittedName>
</protein>
<accession>A0A5P8D415</accession>
<name>A0A5P8D415_9CAUD</name>
<dbReference type="Proteomes" id="UP000326262">
    <property type="component" value="Segment"/>
</dbReference>
<reference evidence="1 2" key="1">
    <citation type="submission" date="2019-08" db="EMBL/GenBank/DDBJ databases">
        <title>Six bacteriophages against potato bacterial diseases.</title>
        <authorList>
            <person name="Zhang X."/>
            <person name="Kering K."/>
        </authorList>
    </citation>
    <scope>NUCLEOTIDE SEQUENCE [LARGE SCALE GENOMIC DNA]</scope>
</reference>
<keyword evidence="2" id="KW-1185">Reference proteome</keyword>
<proteinExistence type="predicted"/>
<organism evidence="1 2">
    <name type="scientific">Ralstonia phage P-PSG-11</name>
    <dbReference type="NCBI Taxonomy" id="2652430"/>
    <lineage>
        <taxon>Viruses</taxon>
        <taxon>Duplodnaviria</taxon>
        <taxon>Heunggongvirae</taxon>
        <taxon>Uroviricota</taxon>
        <taxon>Caudoviricetes</taxon>
        <taxon>Autographivirales</taxon>
        <taxon>Gyeongsanvirus</taxon>
        <taxon>Gyeongsanvirus PPSG11</taxon>
    </lineage>
</organism>
<dbReference type="EMBL" id="MN270889">
    <property type="protein sequence ID" value="QFP93714.1"/>
    <property type="molecule type" value="Genomic_DNA"/>
</dbReference>
<evidence type="ECO:0000313" key="1">
    <source>
        <dbReference type="EMBL" id="QFP93714.1"/>
    </source>
</evidence>